<dbReference type="AlphaFoldDB" id="A0A8H6KRM4"/>
<organism evidence="1 2">
    <name type="scientific">Colletotrichum plurivorum</name>
    <dbReference type="NCBI Taxonomy" id="2175906"/>
    <lineage>
        <taxon>Eukaryota</taxon>
        <taxon>Fungi</taxon>
        <taxon>Dikarya</taxon>
        <taxon>Ascomycota</taxon>
        <taxon>Pezizomycotina</taxon>
        <taxon>Sordariomycetes</taxon>
        <taxon>Hypocreomycetidae</taxon>
        <taxon>Glomerellales</taxon>
        <taxon>Glomerellaceae</taxon>
        <taxon>Colletotrichum</taxon>
        <taxon>Colletotrichum orchidearum species complex</taxon>
    </lineage>
</organism>
<name>A0A8H6KRM4_9PEZI</name>
<evidence type="ECO:0000313" key="2">
    <source>
        <dbReference type="Proteomes" id="UP000654918"/>
    </source>
</evidence>
<dbReference type="EMBL" id="WIGO01000035">
    <property type="protein sequence ID" value="KAF6835995.1"/>
    <property type="molecule type" value="Genomic_DNA"/>
</dbReference>
<dbReference type="Proteomes" id="UP000654918">
    <property type="component" value="Unassembled WGS sequence"/>
</dbReference>
<reference evidence="1" key="1">
    <citation type="journal article" date="2020" name="Phytopathology">
        <title>Genome Sequence Resources of Colletotrichum truncatum, C. plurivorum, C. musicola, and C. sojae: Four Species Pathogenic to Soybean (Glycine max).</title>
        <authorList>
            <person name="Rogerio F."/>
            <person name="Boufleur T.R."/>
            <person name="Ciampi-Guillardi M."/>
            <person name="Sukno S.A."/>
            <person name="Thon M.R."/>
            <person name="Massola Junior N.S."/>
            <person name="Baroncelli R."/>
        </authorList>
    </citation>
    <scope>NUCLEOTIDE SEQUENCE</scope>
    <source>
        <strain evidence="1">LFN00145</strain>
    </source>
</reference>
<proteinExistence type="predicted"/>
<evidence type="ECO:0000313" key="1">
    <source>
        <dbReference type="EMBL" id="KAF6835995.1"/>
    </source>
</evidence>
<gene>
    <name evidence="1" type="ORF">CPLU01_03900</name>
</gene>
<protein>
    <submittedName>
        <fullName evidence="1">Uncharacterized protein</fullName>
    </submittedName>
</protein>
<accession>A0A8H6KRM4</accession>
<sequence>MGNELVELRLDNMRARFRRVGLGSYGRPLSLEGFRVYDQLGGYIFLPSDISTQLPAEKQHLAQGLEARLLRLQVVIPRMTLESMLALHDYFDQELAKLSAAPKSRPRLIRDIRWLRERVQEVAEARLFRFHVYPLLDEDSFKVVIAHYAVDDSVISEEICWPKWATFDPFVQQIETSHAHTTASPTDWPAIERWYVCLVDSVALHSPHPVERLKAELYRTWLSKLEAERERWVFQIVDEDQPVPSAKD</sequence>
<comment type="caution">
    <text evidence="1">The sequence shown here is derived from an EMBL/GenBank/DDBJ whole genome shotgun (WGS) entry which is preliminary data.</text>
</comment>
<keyword evidence="2" id="KW-1185">Reference proteome</keyword>